<evidence type="ECO:0000313" key="8">
    <source>
        <dbReference type="EMBL" id="WFD38436.1"/>
    </source>
</evidence>
<feature type="region of interest" description="Disordered" evidence="6">
    <location>
        <begin position="691"/>
        <end position="813"/>
    </location>
</feature>
<dbReference type="GO" id="GO:0016020">
    <property type="term" value="C:membrane"/>
    <property type="evidence" value="ECO:0007669"/>
    <property type="project" value="TreeGrafter"/>
</dbReference>
<dbReference type="GO" id="GO:0017111">
    <property type="term" value="F:ribonucleoside triphosphate phosphatase activity"/>
    <property type="evidence" value="ECO:0007669"/>
    <property type="project" value="TreeGrafter"/>
</dbReference>
<keyword evidence="4" id="KW-0067">ATP-binding</keyword>
<keyword evidence="7" id="KW-1133">Transmembrane helix</keyword>
<feature type="region of interest" description="Disordered" evidence="6">
    <location>
        <begin position="585"/>
        <end position="616"/>
    </location>
</feature>
<dbReference type="PROSITE" id="PS01238">
    <property type="entry name" value="GDA1_CD39_NTPASE"/>
    <property type="match status" value="1"/>
</dbReference>
<dbReference type="AlphaFoldDB" id="A0AAF0EWS6"/>
<proteinExistence type="inferred from homology"/>
<evidence type="ECO:0000313" key="9">
    <source>
        <dbReference type="Proteomes" id="UP001217754"/>
    </source>
</evidence>
<reference evidence="8" key="1">
    <citation type="submission" date="2023-03" db="EMBL/GenBank/DDBJ databases">
        <title>Mating type loci evolution in Malassezia.</title>
        <authorList>
            <person name="Coelho M.A."/>
        </authorList>
    </citation>
    <scope>NUCLEOTIDE SEQUENCE</scope>
    <source>
        <strain evidence="8">CBS 9431</strain>
    </source>
</reference>
<evidence type="ECO:0000256" key="6">
    <source>
        <dbReference type="SAM" id="MobiDB-lite"/>
    </source>
</evidence>
<comment type="similarity">
    <text evidence="1 5">Belongs to the GDA1/CD39 NTPase family.</text>
</comment>
<dbReference type="GO" id="GO:0004382">
    <property type="term" value="F:GDP phosphatase activity"/>
    <property type="evidence" value="ECO:0007669"/>
    <property type="project" value="TreeGrafter"/>
</dbReference>
<dbReference type="PANTHER" id="PTHR11782">
    <property type="entry name" value="ADENOSINE/GUANOSINE DIPHOSPHATASE"/>
    <property type="match status" value="1"/>
</dbReference>
<feature type="compositionally biased region" description="Basic and acidic residues" evidence="6">
    <location>
        <begin position="785"/>
        <end position="797"/>
    </location>
</feature>
<accession>A0AAF0EWS6</accession>
<protein>
    <submittedName>
        <fullName evidence="8">Apyrase</fullName>
        <ecNumber evidence="8">3.6.1.5</ecNumber>
    </submittedName>
</protein>
<evidence type="ECO:0000256" key="5">
    <source>
        <dbReference type="RuleBase" id="RU003833"/>
    </source>
</evidence>
<dbReference type="Proteomes" id="UP001217754">
    <property type="component" value="Chromosome 2"/>
</dbReference>
<sequence length="813" mass="88885">MSAEEAEWHAHRNYAVVVDAGSSGSRLMVYSWRDVEWERSVRTEKNLPLDILPTVEKGTWENSDREWQVKVEPGLSSFAGHTHDLQAYLEDLFSHVQAVVPPDAWSRTPIHVLATAGMRMVPVARRKAILQETCRVLRTLPFSVPDENDANTVDSDSVCGGQVRVISGEEEGLFGWIAINYLMDGFSTSSAEVPAGDIASKVGSTTYGFLDMGGASTQIAFEPSQEALATPTNGTEQASSPQQNDLFDVNFRRLDSSVVKHQVFVTTFLGFGTNAARTRYLDALAAGHEASTPLPDPCLPKNLRLVSDGAAVIGTGSFSECLALQQPLLDRDAECSHPPCLFHGVHVPAIDFKSNQFIGVSEYWYSSHDVFNLGGTYDYTTYQKAAQDFCAEEWPVLEAKLSQKHYKDQVTLSRLQMQCFKAAWVVTVLHEGLRLPRLGDANARLNATDHAQDVPEKANDKNLFQSVNDVRGLGVSWALGKAILEASTDIPAAPCASCGLTMQEPERGAFEAAMSLRPTTQLSDTPWLASILFLATCLGLAVLGYRFFVRRRSGAWTPLPTSDGSRRSEAWNDKMDDATHAVVIHDDDAWSDTPEASDGPSRPPRRHTRRKSHRKGIWSKVVHGTATYASRQLQRVVARDVLPTSLRADEPSGSRRPSAVRIVPHRLRDVQYEQLSRDGYPRVPAPWATALMSGSRSPTSPMTPVAPLSRPVSPHGRASRVASPHPERSASTPPARTRNAAVASGILYSSRPPSRGPSPMTLDTRRTSNSSAAAPSPSWLAPPDSRVRSPLDARMRSPTETVPRSPAGDSFAP</sequence>
<feature type="compositionally biased region" description="Low complexity" evidence="6">
    <location>
        <begin position="749"/>
        <end position="759"/>
    </location>
</feature>
<evidence type="ECO:0000256" key="7">
    <source>
        <dbReference type="SAM" id="Phobius"/>
    </source>
</evidence>
<keyword evidence="7" id="KW-0812">Transmembrane</keyword>
<name>A0AAF0EWS6_9BASI</name>
<keyword evidence="4" id="KW-0547">Nucleotide-binding</keyword>
<feature type="compositionally biased region" description="Polar residues" evidence="6">
    <location>
        <begin position="692"/>
        <end position="702"/>
    </location>
</feature>
<dbReference type="Gene3D" id="3.30.420.150">
    <property type="entry name" value="Exopolyphosphatase. Domain 2"/>
    <property type="match status" value="1"/>
</dbReference>
<evidence type="ECO:0000256" key="2">
    <source>
        <dbReference type="ARBA" id="ARBA00022801"/>
    </source>
</evidence>
<dbReference type="GO" id="GO:0045134">
    <property type="term" value="F:UDP phosphatase activity"/>
    <property type="evidence" value="ECO:0007669"/>
    <property type="project" value="TreeGrafter"/>
</dbReference>
<dbReference type="EMBL" id="CP119959">
    <property type="protein sequence ID" value="WFD38436.1"/>
    <property type="molecule type" value="Genomic_DNA"/>
</dbReference>
<dbReference type="GO" id="GO:0006256">
    <property type="term" value="P:UDP catabolic process"/>
    <property type="evidence" value="ECO:0007669"/>
    <property type="project" value="TreeGrafter"/>
</dbReference>
<organism evidence="8 9">
    <name type="scientific">Malassezia japonica</name>
    <dbReference type="NCBI Taxonomy" id="223818"/>
    <lineage>
        <taxon>Eukaryota</taxon>
        <taxon>Fungi</taxon>
        <taxon>Dikarya</taxon>
        <taxon>Basidiomycota</taxon>
        <taxon>Ustilaginomycotina</taxon>
        <taxon>Malasseziomycetes</taxon>
        <taxon>Malasseziales</taxon>
        <taxon>Malasseziaceae</taxon>
        <taxon>Malassezia</taxon>
    </lineage>
</organism>
<dbReference type="Gene3D" id="3.30.420.40">
    <property type="match status" value="1"/>
</dbReference>
<evidence type="ECO:0000256" key="3">
    <source>
        <dbReference type="PIRSR" id="PIRSR600407-1"/>
    </source>
</evidence>
<keyword evidence="7" id="KW-0472">Membrane</keyword>
<dbReference type="RefSeq" id="XP_060121333.1">
    <property type="nucleotide sequence ID" value="XM_060265350.1"/>
</dbReference>
<keyword evidence="2 5" id="KW-0378">Hydrolase</keyword>
<evidence type="ECO:0000256" key="1">
    <source>
        <dbReference type="ARBA" id="ARBA00009283"/>
    </source>
</evidence>
<feature type="transmembrane region" description="Helical" evidence="7">
    <location>
        <begin position="527"/>
        <end position="548"/>
    </location>
</feature>
<dbReference type="InterPro" id="IPR000407">
    <property type="entry name" value="GDA1_CD39_NTPase"/>
</dbReference>
<dbReference type="GO" id="GO:0046036">
    <property type="term" value="P:CTP metabolic process"/>
    <property type="evidence" value="ECO:0007669"/>
    <property type="project" value="TreeGrafter"/>
</dbReference>
<dbReference type="EC" id="3.6.1.5" evidence="8"/>
<feature type="compositionally biased region" description="Basic residues" evidence="6">
    <location>
        <begin position="603"/>
        <end position="616"/>
    </location>
</feature>
<keyword evidence="9" id="KW-1185">Reference proteome</keyword>
<dbReference type="Pfam" id="PF01150">
    <property type="entry name" value="GDA1_CD39"/>
    <property type="match status" value="1"/>
</dbReference>
<dbReference type="PANTHER" id="PTHR11782:SF121">
    <property type="entry name" value="NUCLEOSIDE-DIPHOSPHATASE MIG-23"/>
    <property type="match status" value="1"/>
</dbReference>
<dbReference type="GO" id="GO:0005524">
    <property type="term" value="F:ATP binding"/>
    <property type="evidence" value="ECO:0007669"/>
    <property type="project" value="UniProtKB-KW"/>
</dbReference>
<feature type="binding site" evidence="4">
    <location>
        <begin position="214"/>
        <end position="218"/>
    </location>
    <ligand>
        <name>ATP</name>
        <dbReference type="ChEBI" id="CHEBI:30616"/>
    </ligand>
</feature>
<feature type="active site" description="Proton acceptor" evidence="3">
    <location>
        <position position="171"/>
    </location>
</feature>
<evidence type="ECO:0000256" key="4">
    <source>
        <dbReference type="PIRSR" id="PIRSR600407-2"/>
    </source>
</evidence>
<feature type="compositionally biased region" description="Low complexity" evidence="6">
    <location>
        <begin position="768"/>
        <end position="784"/>
    </location>
</feature>
<dbReference type="GO" id="GO:0005794">
    <property type="term" value="C:Golgi apparatus"/>
    <property type="evidence" value="ECO:0007669"/>
    <property type="project" value="TreeGrafter"/>
</dbReference>
<dbReference type="CDD" id="cd24039">
    <property type="entry name" value="ASKHA_NBD_YND1-like"/>
    <property type="match status" value="1"/>
</dbReference>
<dbReference type="GeneID" id="85225038"/>
<gene>
    <name evidence="8" type="primary">YND1</name>
    <name evidence="8" type="ORF">MJAP1_001389</name>
</gene>
<dbReference type="GO" id="GO:0004050">
    <property type="term" value="F:apyrase activity"/>
    <property type="evidence" value="ECO:0007669"/>
    <property type="project" value="UniProtKB-EC"/>
</dbReference>